<dbReference type="Proteomes" id="UP000887566">
    <property type="component" value="Unplaced"/>
</dbReference>
<name>A0A914XNL8_9BILA</name>
<proteinExistence type="predicted"/>
<dbReference type="WBParaSite" id="PSAMB.scaffold9796size4615.g32746.t1">
    <property type="protein sequence ID" value="PSAMB.scaffold9796size4615.g32746.t1"/>
    <property type="gene ID" value="PSAMB.scaffold9796size4615.g32746"/>
</dbReference>
<evidence type="ECO:0000313" key="1">
    <source>
        <dbReference type="Proteomes" id="UP000887566"/>
    </source>
</evidence>
<evidence type="ECO:0000313" key="2">
    <source>
        <dbReference type="WBParaSite" id="PSAMB.scaffold9796size4615.g32746.t1"/>
    </source>
</evidence>
<accession>A0A914XNL8</accession>
<protein>
    <submittedName>
        <fullName evidence="2">Uncharacterized protein</fullName>
    </submittedName>
</protein>
<reference evidence="2" key="1">
    <citation type="submission" date="2022-11" db="UniProtKB">
        <authorList>
            <consortium name="WormBaseParasite"/>
        </authorList>
    </citation>
    <scope>IDENTIFICATION</scope>
</reference>
<keyword evidence="1" id="KW-1185">Reference proteome</keyword>
<sequence length="96" mass="10822">MSSADLATVDRLLREAAVSPNETLIKQLKTTALPLLRQLLDVETNVACQQSLTAIIDVVELTLELNARKTSDSEREKDNGTQMLARWYEKFNITLF</sequence>
<organism evidence="1 2">
    <name type="scientific">Plectus sambesii</name>
    <dbReference type="NCBI Taxonomy" id="2011161"/>
    <lineage>
        <taxon>Eukaryota</taxon>
        <taxon>Metazoa</taxon>
        <taxon>Ecdysozoa</taxon>
        <taxon>Nematoda</taxon>
        <taxon>Chromadorea</taxon>
        <taxon>Plectida</taxon>
        <taxon>Plectina</taxon>
        <taxon>Plectoidea</taxon>
        <taxon>Plectidae</taxon>
        <taxon>Plectus</taxon>
    </lineage>
</organism>
<dbReference type="AlphaFoldDB" id="A0A914XNL8"/>